<gene>
    <name evidence="2" type="ORF">yc1106_03892</name>
</gene>
<dbReference type="OrthoDB" id="5279705at2759"/>
<dbReference type="VEuPathDB" id="FungiDB:yc1106_03892"/>
<keyword evidence="3" id="KW-1185">Reference proteome</keyword>
<accession>A0A9Q8Z996</accession>
<feature type="region of interest" description="Disordered" evidence="1">
    <location>
        <begin position="110"/>
        <end position="145"/>
    </location>
</feature>
<dbReference type="AlphaFoldDB" id="A0A9Q8Z996"/>
<evidence type="ECO:0000313" key="2">
    <source>
        <dbReference type="EMBL" id="USP76618.1"/>
    </source>
</evidence>
<evidence type="ECO:0000313" key="3">
    <source>
        <dbReference type="Proteomes" id="UP001056012"/>
    </source>
</evidence>
<evidence type="ECO:0000256" key="1">
    <source>
        <dbReference type="SAM" id="MobiDB-lite"/>
    </source>
</evidence>
<sequence>MLLTSSPYSHQMPHYSSYTPPRSSPLSERSANVQHQIFNFSMSSPIKEQSAMPQRAYKSNPVMQSRDAATKRRRDMFFRRVQNNRDDKKWESRGEQIQQLDFVSERKRWEAEKARQAPPANDDIIEEPDEDAPLPTLPDNSPRVEPTMTEADYIAAQEEYELQQLIASMEQESDTPSQHYGSDDEDYDSIFMECAMAEEGQYHQQSQTAINDFQSEDQMDMEMMDC</sequence>
<feature type="compositionally biased region" description="Acidic residues" evidence="1">
    <location>
        <begin position="123"/>
        <end position="132"/>
    </location>
</feature>
<organism evidence="2 3">
    <name type="scientific">Curvularia clavata</name>
    <dbReference type="NCBI Taxonomy" id="95742"/>
    <lineage>
        <taxon>Eukaryota</taxon>
        <taxon>Fungi</taxon>
        <taxon>Dikarya</taxon>
        <taxon>Ascomycota</taxon>
        <taxon>Pezizomycotina</taxon>
        <taxon>Dothideomycetes</taxon>
        <taxon>Pleosporomycetidae</taxon>
        <taxon>Pleosporales</taxon>
        <taxon>Pleosporineae</taxon>
        <taxon>Pleosporaceae</taxon>
        <taxon>Curvularia</taxon>
    </lineage>
</organism>
<proteinExistence type="predicted"/>
<feature type="region of interest" description="Disordered" evidence="1">
    <location>
        <begin position="44"/>
        <end position="72"/>
    </location>
</feature>
<reference evidence="2" key="1">
    <citation type="submission" date="2021-12" db="EMBL/GenBank/DDBJ databases">
        <title>Curvularia clavata genome.</title>
        <authorList>
            <person name="Cao Y."/>
        </authorList>
    </citation>
    <scope>NUCLEOTIDE SEQUENCE</scope>
    <source>
        <strain evidence="2">Yc1106</strain>
    </source>
</reference>
<protein>
    <submittedName>
        <fullName evidence="2">Uncharacterized protein</fullName>
    </submittedName>
</protein>
<dbReference type="EMBL" id="CP089276">
    <property type="protein sequence ID" value="USP76618.1"/>
    <property type="molecule type" value="Genomic_DNA"/>
</dbReference>
<feature type="region of interest" description="Disordered" evidence="1">
    <location>
        <begin position="1"/>
        <end position="30"/>
    </location>
</feature>
<name>A0A9Q8Z996_CURCL</name>
<dbReference type="Proteomes" id="UP001056012">
    <property type="component" value="Chromosome 3"/>
</dbReference>